<evidence type="ECO:0000256" key="1">
    <source>
        <dbReference type="SAM" id="Phobius"/>
    </source>
</evidence>
<dbReference type="Pfam" id="PF11271">
    <property type="entry name" value="PorA"/>
    <property type="match status" value="1"/>
</dbReference>
<keyword evidence="1" id="KW-0812">Transmembrane</keyword>
<sequence length="400" mass="44577">MSRYLWPRSPRAWVVIAAIIFLLIGTLAPPLYNNRTRPLGLDKDFSTSSGPTDAVWMDVRALMAGEAPTDTESDSNPRCKDRSAPLWCYLHHGPLTLERTITTGEVDDDDTIATADTVTNLRASSPGNAEEEIATVHQHSVLNRESTFPLAEPVNKWELALPEFKADLTRADFERDGLTHFFPSGTEQRSYAFFDFLAQESTPIDFSGDSKMDGIPVYSYHQDLPPLPLKNTFSNISAGLDSTTKADELKPGDFQLKGPASRFFDRHSRELVDLDGDATVIVEPFYTVSRDISVEPTTGTIVDMRENVKVFFATDTQQAGTLIAQDDTEDRSVLAANFRWSEDTRAQRLAEVRPVIYTMRGLMAVGWLGKALGVCLLIVAAYQFMGRHRDNHDTQDPARP</sequence>
<dbReference type="InterPro" id="IPR021424">
    <property type="entry name" value="PorA"/>
</dbReference>
<reference evidence="3 4" key="1">
    <citation type="submission" date="2018-10" db="EMBL/GenBank/DDBJ databases">
        <title>Corynebacterium macginleyi genome sequencing and assembly of the type strain and two clinical samples.</title>
        <authorList>
            <person name="Bernier A.-M."/>
            <person name="Bernard K."/>
        </authorList>
    </citation>
    <scope>NUCLEOTIDE SEQUENCE [LARGE SCALE GENOMIC DNA]</scope>
    <source>
        <strain evidence="3 4">NML 120205</strain>
    </source>
</reference>
<keyword evidence="1" id="KW-1133">Transmembrane helix</keyword>
<gene>
    <name evidence="3" type="ORF">D9543_09190</name>
    <name evidence="2" type="ORF">GWO63_008255</name>
</gene>
<evidence type="ECO:0000313" key="2">
    <source>
        <dbReference type="EMBL" id="MBM0244249.1"/>
    </source>
</evidence>
<keyword evidence="5" id="KW-1185">Reference proteome</keyword>
<dbReference type="RefSeq" id="WP_121928091.1">
    <property type="nucleotide sequence ID" value="NZ_JAACBT010000007.1"/>
</dbReference>
<evidence type="ECO:0000313" key="3">
    <source>
        <dbReference type="EMBL" id="RMB57708.1"/>
    </source>
</evidence>
<proteinExistence type="predicted"/>
<feature type="transmembrane region" description="Helical" evidence="1">
    <location>
        <begin position="12"/>
        <end position="32"/>
    </location>
</feature>
<keyword evidence="1" id="KW-0472">Membrane</keyword>
<evidence type="ECO:0000313" key="4">
    <source>
        <dbReference type="Proteomes" id="UP000270649"/>
    </source>
</evidence>
<name>A0A3M0FZ56_9CORY</name>
<dbReference type="AlphaFoldDB" id="A0A3M0FZ56"/>
<protein>
    <submittedName>
        <fullName evidence="3">DUF3068 domain-containing protein</fullName>
    </submittedName>
</protein>
<dbReference type="EMBL" id="JAACBX020000002">
    <property type="protein sequence ID" value="MBM0244249.1"/>
    <property type="molecule type" value="Genomic_DNA"/>
</dbReference>
<feature type="transmembrane region" description="Helical" evidence="1">
    <location>
        <begin position="361"/>
        <end position="382"/>
    </location>
</feature>
<reference evidence="2 5" key="2">
    <citation type="submission" date="2021-01" db="EMBL/GenBank/DDBJ databases">
        <title>Complete genome sequences of Corynebacterium macginleyi strains isolated from infectious keratitis.</title>
        <authorList>
            <person name="Sagerfors S."/>
            <person name="Poehlein A."/>
            <person name="Soderquist B."/>
            <person name="Bruggemann H."/>
        </authorList>
    </citation>
    <scope>NUCLEOTIDE SEQUENCE [LARGE SCALE GENOMIC DNA]</scope>
    <source>
        <strain evidence="2 5">12T220</strain>
    </source>
</reference>
<evidence type="ECO:0000313" key="5">
    <source>
        <dbReference type="Proteomes" id="UP001518680"/>
    </source>
</evidence>
<dbReference type="Proteomes" id="UP000270649">
    <property type="component" value="Unassembled WGS sequence"/>
</dbReference>
<dbReference type="Proteomes" id="UP001518680">
    <property type="component" value="Unassembled WGS sequence"/>
</dbReference>
<accession>A0A3M0FZ56</accession>
<comment type="caution">
    <text evidence="3">The sequence shown here is derived from an EMBL/GenBank/DDBJ whole genome shotgun (WGS) entry which is preliminary data.</text>
</comment>
<organism evidence="3 4">
    <name type="scientific">Corynebacterium macginleyi</name>
    <dbReference type="NCBI Taxonomy" id="38290"/>
    <lineage>
        <taxon>Bacteria</taxon>
        <taxon>Bacillati</taxon>
        <taxon>Actinomycetota</taxon>
        <taxon>Actinomycetes</taxon>
        <taxon>Mycobacteriales</taxon>
        <taxon>Corynebacteriaceae</taxon>
        <taxon>Corynebacterium</taxon>
    </lineage>
</organism>
<dbReference type="EMBL" id="REGC01000013">
    <property type="protein sequence ID" value="RMB57708.1"/>
    <property type="molecule type" value="Genomic_DNA"/>
</dbReference>